<keyword evidence="1" id="KW-0456">Lyase</keyword>
<dbReference type="EMBL" id="DTGT01000029">
    <property type="protein sequence ID" value="HGH59851.1"/>
    <property type="molecule type" value="Genomic_DNA"/>
</dbReference>
<dbReference type="PANTHER" id="PTHR21240">
    <property type="entry name" value="2-AMINO-3-CARBOXYLMUCONATE-6-SEMIALDEHYDE DECARBOXYLASE"/>
    <property type="match status" value="1"/>
</dbReference>
<proteinExistence type="predicted"/>
<dbReference type="InterPro" id="IPR032466">
    <property type="entry name" value="Metal_Hydrolase"/>
</dbReference>
<evidence type="ECO:0000313" key="3">
    <source>
        <dbReference type="EMBL" id="HGH59851.1"/>
    </source>
</evidence>
<dbReference type="GO" id="GO:0016787">
    <property type="term" value="F:hydrolase activity"/>
    <property type="evidence" value="ECO:0007669"/>
    <property type="project" value="UniProtKB-KW"/>
</dbReference>
<evidence type="ECO:0000256" key="1">
    <source>
        <dbReference type="ARBA" id="ARBA00023239"/>
    </source>
</evidence>
<dbReference type="InterPro" id="IPR032465">
    <property type="entry name" value="ACMSD"/>
</dbReference>
<dbReference type="SUPFAM" id="SSF51556">
    <property type="entry name" value="Metallo-dependent hydrolases"/>
    <property type="match status" value="1"/>
</dbReference>
<sequence>MIIDFHIHLFPRKVREHRGEYCAEDRGFAAIYSSPKARIASDAEIIKYLDDAAIDKGVVFGFPWGEPDLVKRNNDEIWDFAQRYPGRIIPFAVLSSADMASAGEEAERTLGNGFAGLGELAFYDLGWTASLAAGMQPVLDAVAAHGKPVLLHVNEPVGHQYPGKIHIDFASLIAMIEANPSVTFVLAHFGGGVFIYDLMPEIRAAFERTYLDTAASPYLYDPRIFQIARDIMGEDKILFGSDYPLLPLPRYLQQLEKADITSAARAAILGGNAEKLLHISGS</sequence>
<gene>
    <name evidence="3" type="ORF">ENV54_00980</name>
</gene>
<dbReference type="PANTHER" id="PTHR21240:SF28">
    <property type="entry name" value="ISO-OROTATE DECARBOXYLASE (EUROFUNG)"/>
    <property type="match status" value="1"/>
</dbReference>
<keyword evidence="3" id="KW-0378">Hydrolase</keyword>
<accession>A0A7C4ES36</accession>
<evidence type="ECO:0000259" key="2">
    <source>
        <dbReference type="Pfam" id="PF04909"/>
    </source>
</evidence>
<dbReference type="GO" id="GO:0016831">
    <property type="term" value="F:carboxy-lyase activity"/>
    <property type="evidence" value="ECO:0007669"/>
    <property type="project" value="InterPro"/>
</dbReference>
<dbReference type="Gene3D" id="3.20.20.140">
    <property type="entry name" value="Metal-dependent hydrolases"/>
    <property type="match status" value="1"/>
</dbReference>
<reference evidence="3" key="1">
    <citation type="journal article" date="2020" name="mSystems">
        <title>Genome- and Community-Level Interaction Insights into Carbon Utilization and Element Cycling Functions of Hydrothermarchaeota in Hydrothermal Sediment.</title>
        <authorList>
            <person name="Zhou Z."/>
            <person name="Liu Y."/>
            <person name="Xu W."/>
            <person name="Pan J."/>
            <person name="Luo Z.H."/>
            <person name="Li M."/>
        </authorList>
    </citation>
    <scope>NUCLEOTIDE SEQUENCE [LARGE SCALE GENOMIC DNA]</scope>
    <source>
        <strain evidence="3">SpSt-769</strain>
    </source>
</reference>
<name>A0A7C4ES36_9BACT</name>
<dbReference type="AlphaFoldDB" id="A0A7C4ES36"/>
<protein>
    <submittedName>
        <fullName evidence="3">Amidohydrolase</fullName>
    </submittedName>
</protein>
<dbReference type="GO" id="GO:0005737">
    <property type="term" value="C:cytoplasm"/>
    <property type="evidence" value="ECO:0007669"/>
    <property type="project" value="TreeGrafter"/>
</dbReference>
<dbReference type="GO" id="GO:0019748">
    <property type="term" value="P:secondary metabolic process"/>
    <property type="evidence" value="ECO:0007669"/>
    <property type="project" value="TreeGrafter"/>
</dbReference>
<comment type="caution">
    <text evidence="3">The sequence shown here is derived from an EMBL/GenBank/DDBJ whole genome shotgun (WGS) entry which is preliminary data.</text>
</comment>
<dbReference type="Pfam" id="PF04909">
    <property type="entry name" value="Amidohydro_2"/>
    <property type="match status" value="1"/>
</dbReference>
<dbReference type="InterPro" id="IPR006680">
    <property type="entry name" value="Amidohydro-rel"/>
</dbReference>
<feature type="domain" description="Amidohydrolase-related" evidence="2">
    <location>
        <begin position="3"/>
        <end position="278"/>
    </location>
</feature>
<organism evidence="3">
    <name type="scientific">Desulfomonile tiedjei</name>
    <dbReference type="NCBI Taxonomy" id="2358"/>
    <lineage>
        <taxon>Bacteria</taxon>
        <taxon>Pseudomonadati</taxon>
        <taxon>Thermodesulfobacteriota</taxon>
        <taxon>Desulfomonilia</taxon>
        <taxon>Desulfomonilales</taxon>
        <taxon>Desulfomonilaceae</taxon>
        <taxon>Desulfomonile</taxon>
    </lineage>
</organism>